<dbReference type="RefSeq" id="WP_085891568.1">
    <property type="nucleotide sequence ID" value="NZ_FWFL01000003.1"/>
</dbReference>
<evidence type="ECO:0000256" key="1">
    <source>
        <dbReference type="ARBA" id="ARBA00010790"/>
    </source>
</evidence>
<dbReference type="EC" id="1.1.99.11" evidence="6"/>
<dbReference type="InterPro" id="IPR007867">
    <property type="entry name" value="GMC_OxRtase_C"/>
</dbReference>
<dbReference type="InterPro" id="IPR000172">
    <property type="entry name" value="GMC_OxRdtase_N"/>
</dbReference>
<dbReference type="Pfam" id="PF00732">
    <property type="entry name" value="GMC_oxred_N"/>
    <property type="match status" value="1"/>
</dbReference>
<dbReference type="AlphaFoldDB" id="A0A1Y5S343"/>
<keyword evidence="4 6" id="KW-0560">Oxidoreductase</keyword>
<dbReference type="Gene3D" id="3.50.50.60">
    <property type="entry name" value="FAD/NAD(P)-binding domain"/>
    <property type="match status" value="2"/>
</dbReference>
<keyword evidence="7" id="KW-1185">Reference proteome</keyword>
<reference evidence="6 7" key="1">
    <citation type="submission" date="2017-03" db="EMBL/GenBank/DDBJ databases">
        <authorList>
            <person name="Afonso C.L."/>
            <person name="Miller P.J."/>
            <person name="Scott M.A."/>
            <person name="Spackman E."/>
            <person name="Goraichik I."/>
            <person name="Dimitrov K.M."/>
            <person name="Suarez D.L."/>
            <person name="Swayne D.E."/>
        </authorList>
    </citation>
    <scope>NUCLEOTIDE SEQUENCE [LARGE SCALE GENOMIC DNA]</scope>
    <source>
        <strain evidence="6 7">CECT 8287</strain>
    </source>
</reference>
<dbReference type="Pfam" id="PF13450">
    <property type="entry name" value="NAD_binding_8"/>
    <property type="match status" value="1"/>
</dbReference>
<evidence type="ECO:0000256" key="4">
    <source>
        <dbReference type="ARBA" id="ARBA00023002"/>
    </source>
</evidence>
<protein>
    <submittedName>
        <fullName evidence="6">Fructose dehydrogenase large subunit</fullName>
        <ecNumber evidence="6">1.1.99.11</ecNumber>
    </submittedName>
</protein>
<name>A0A1Y5S343_9RHOB</name>
<dbReference type="InterPro" id="IPR017896">
    <property type="entry name" value="4Fe4S_Fe-S-bd"/>
</dbReference>
<keyword evidence="3" id="KW-0274">FAD</keyword>
<dbReference type="Pfam" id="PF05199">
    <property type="entry name" value="GMC_oxred_C"/>
    <property type="match status" value="1"/>
</dbReference>
<dbReference type="SUPFAM" id="SSF54373">
    <property type="entry name" value="FAD-linked reductases, C-terminal domain"/>
    <property type="match status" value="1"/>
</dbReference>
<organism evidence="6 7">
    <name type="scientific">Roseovarius litorisediminis</name>
    <dbReference type="NCBI Taxonomy" id="1312363"/>
    <lineage>
        <taxon>Bacteria</taxon>
        <taxon>Pseudomonadati</taxon>
        <taxon>Pseudomonadota</taxon>
        <taxon>Alphaproteobacteria</taxon>
        <taxon>Rhodobacterales</taxon>
        <taxon>Roseobacteraceae</taxon>
        <taxon>Roseovarius</taxon>
    </lineage>
</organism>
<keyword evidence="2" id="KW-0285">Flavoprotein</keyword>
<dbReference type="SUPFAM" id="SSF51905">
    <property type="entry name" value="FAD/NAD(P)-binding domain"/>
    <property type="match status" value="1"/>
</dbReference>
<dbReference type="PROSITE" id="PS51379">
    <property type="entry name" value="4FE4S_FER_2"/>
    <property type="match status" value="1"/>
</dbReference>
<dbReference type="Proteomes" id="UP000193827">
    <property type="component" value="Unassembled WGS sequence"/>
</dbReference>
<dbReference type="EMBL" id="FWFL01000003">
    <property type="protein sequence ID" value="SLN28620.1"/>
    <property type="molecule type" value="Genomic_DNA"/>
</dbReference>
<evidence type="ECO:0000313" key="6">
    <source>
        <dbReference type="EMBL" id="SLN28620.1"/>
    </source>
</evidence>
<dbReference type="OrthoDB" id="9798604at2"/>
<evidence type="ECO:0000256" key="3">
    <source>
        <dbReference type="ARBA" id="ARBA00022827"/>
    </source>
</evidence>
<evidence type="ECO:0000313" key="7">
    <source>
        <dbReference type="Proteomes" id="UP000193827"/>
    </source>
</evidence>
<dbReference type="PANTHER" id="PTHR46056:SF12">
    <property type="entry name" value="LONG-CHAIN-ALCOHOL OXIDASE"/>
    <property type="match status" value="1"/>
</dbReference>
<dbReference type="InterPro" id="IPR036188">
    <property type="entry name" value="FAD/NAD-bd_sf"/>
</dbReference>
<sequence length="552" mass="58759">MTRQRFDAVIIGAGAGGAAAAWRLTREGLKVLILEAGPWFDPDTDYSLDQPGWERRPFPHKPNSRGKVLYGDLGKLNTADADLASWNRVEGRHEPGPLRTPSRSGYAHVQGVGGSTLHYVGEAHRLHPKSFSLQTDHATGADWPLGYADLEAHYQTCETLIGAAGPESQGARWRSAPFPLPPHPLSPASERLLAAAARSGMGWQANSRAALSAAYDDRPACNYCGQCSRGCPLRDKGSVDQTFLRHALKTGLLTIIANAPVRKILSGASGRIKAVEYLSENGPVVQETPIAILAAGAVQTPRLLLANQGRDIPSGLANGSGQVGRNFMETLTWSSAALLPGLKNSHMGLPADAICWTYNAPDATAGAIGGCRFTSAVHEVGLNGPIGYATRLIPGFGTDFKQQMRDQFGSAIVVAATGAVLPDERSHIALSPDQKDENGLPLPVIHSVLTQNSISLLHFMAKTARSMLSEIGVTEFAEENSSWDRFTATHVFGTARMGNDSADSVTNPWGRTHDHANLWIADASLFPASGGGEAPSLTIQALALRAAEKILE</sequence>
<accession>A0A1Y5S343</accession>
<gene>
    <name evidence="6" type="primary">fdhL_1</name>
    <name evidence="6" type="ORF">PEL8287_01302</name>
</gene>
<dbReference type="GO" id="GO:0050660">
    <property type="term" value="F:flavin adenine dinucleotide binding"/>
    <property type="evidence" value="ECO:0007669"/>
    <property type="project" value="InterPro"/>
</dbReference>
<comment type="similarity">
    <text evidence="1">Belongs to the GMC oxidoreductase family.</text>
</comment>
<dbReference type="PANTHER" id="PTHR46056">
    <property type="entry name" value="LONG-CHAIN-ALCOHOL OXIDASE"/>
    <property type="match status" value="1"/>
</dbReference>
<proteinExistence type="inferred from homology"/>
<evidence type="ECO:0000256" key="2">
    <source>
        <dbReference type="ARBA" id="ARBA00022630"/>
    </source>
</evidence>
<feature type="domain" description="4Fe-4S ferredoxin-type" evidence="5">
    <location>
        <begin position="211"/>
        <end position="242"/>
    </location>
</feature>
<dbReference type="GO" id="GO:0016614">
    <property type="term" value="F:oxidoreductase activity, acting on CH-OH group of donors"/>
    <property type="evidence" value="ECO:0007669"/>
    <property type="project" value="InterPro"/>
</dbReference>
<evidence type="ECO:0000259" key="5">
    <source>
        <dbReference type="PROSITE" id="PS51379"/>
    </source>
</evidence>